<evidence type="ECO:0000313" key="7">
    <source>
        <dbReference type="Proteomes" id="UP001301728"/>
    </source>
</evidence>
<sequence length="667" mass="75675">MNKPSSAKSKILIVDDNSENLGVLFNILDAMGYDIRIAQDGESAIAKIKRHPPELILLDVMMPGIDGFETCSRIKADPSLAEIPVIFMTALSETIDKLKGLKLGAVDYITKPFNTEEILARIQLHLQLYKTTQRLKQEVIERSKAETAFAQLNQQLEQQVNERTKELAMTLEQLQKTHKELLSRKQQLEYLACHDTLTGLPNRNWLMFRLEHLIDRSKVDCGFHFGLIYLDLDHFKVINESMGHIVGDGLLNQVAQRLLQTCTKSFGSVVRLGGDEFVILLENICHIERASSLAETILNQFKLPLEWENYQYHINASIGITHSSFGYEEAAEVLRDADLAMYSAKKAGRGCHRVLTANLQKQAALRLQLEQELRKAIKNQEFCLHYQPIVSLTSGELAGFEALVRWQHPERGMVSPGLFIPIAEETGLIYDLGDWIFNSAVSQWREWQQQFPVCADLVLHINLSPIQLTQDNFFIRLEELLVKNKLDRSGLKLEITESCLISQQVKSSRVLDQAKLMGLQLCIDDFGTGYSCLSHLQELPLDSLKIDRSFVMNLGENDKDAAIVRTIIALAHNLGMEVVAEGIETYEQWQKLKALGCEWGQGYLFAKPMNIQQATQAIKSLQEGTAILIESSSFLKRGGVTESPRKSRRRKSRIMRKFFITNYPDMI</sequence>
<dbReference type="SMART" id="SM00448">
    <property type="entry name" value="REC"/>
    <property type="match status" value="1"/>
</dbReference>
<evidence type="ECO:0000259" key="5">
    <source>
        <dbReference type="PROSITE" id="PS50887"/>
    </source>
</evidence>
<organism evidence="6 7">
    <name type="scientific">Limnoraphis robusta CCNP1315</name>
    <dbReference type="NCBI Taxonomy" id="3110306"/>
    <lineage>
        <taxon>Bacteria</taxon>
        <taxon>Bacillati</taxon>
        <taxon>Cyanobacteriota</taxon>
        <taxon>Cyanophyceae</taxon>
        <taxon>Oscillatoriophycideae</taxon>
        <taxon>Oscillatoriales</taxon>
        <taxon>Sirenicapillariaceae</taxon>
        <taxon>Limnoraphis</taxon>
    </lineage>
</organism>
<gene>
    <name evidence="6" type="ORF">VB854_15655</name>
</gene>
<dbReference type="SMART" id="SM00052">
    <property type="entry name" value="EAL"/>
    <property type="match status" value="1"/>
</dbReference>
<dbReference type="PANTHER" id="PTHR44757:SF2">
    <property type="entry name" value="BIOFILM ARCHITECTURE MAINTENANCE PROTEIN MBAA"/>
    <property type="match status" value="1"/>
</dbReference>
<feature type="domain" description="Response regulatory" evidence="3">
    <location>
        <begin position="10"/>
        <end position="126"/>
    </location>
</feature>
<dbReference type="CDD" id="cd01948">
    <property type="entry name" value="EAL"/>
    <property type="match status" value="1"/>
</dbReference>
<dbReference type="Gene3D" id="3.20.20.450">
    <property type="entry name" value="EAL domain"/>
    <property type="match status" value="1"/>
</dbReference>
<dbReference type="EMBL" id="JAYGHT010000079">
    <property type="protein sequence ID" value="MEA5520385.1"/>
    <property type="molecule type" value="Genomic_DNA"/>
</dbReference>
<dbReference type="RefSeq" id="WP_323275655.1">
    <property type="nucleotide sequence ID" value="NZ_JAYGHT010000079.1"/>
</dbReference>
<dbReference type="SUPFAM" id="SSF52172">
    <property type="entry name" value="CheY-like"/>
    <property type="match status" value="1"/>
</dbReference>
<keyword evidence="1" id="KW-0597">Phosphoprotein</keyword>
<keyword evidence="7" id="KW-1185">Reference proteome</keyword>
<protein>
    <submittedName>
        <fullName evidence="6">EAL domain-containing protein</fullName>
    </submittedName>
</protein>
<dbReference type="PROSITE" id="PS50883">
    <property type="entry name" value="EAL"/>
    <property type="match status" value="1"/>
</dbReference>
<dbReference type="Gene3D" id="3.40.50.2300">
    <property type="match status" value="1"/>
</dbReference>
<dbReference type="Proteomes" id="UP001301728">
    <property type="component" value="Unassembled WGS sequence"/>
</dbReference>
<dbReference type="InterPro" id="IPR011006">
    <property type="entry name" value="CheY-like_superfamily"/>
</dbReference>
<feature type="domain" description="EAL" evidence="4">
    <location>
        <begin position="366"/>
        <end position="622"/>
    </location>
</feature>
<accession>A0ABU5TZQ4</accession>
<dbReference type="InterPro" id="IPR001633">
    <property type="entry name" value="EAL_dom"/>
</dbReference>
<keyword evidence="2" id="KW-0175">Coiled coil</keyword>
<dbReference type="InterPro" id="IPR029787">
    <property type="entry name" value="Nucleotide_cyclase"/>
</dbReference>
<feature type="modified residue" description="4-aspartylphosphate" evidence="1">
    <location>
        <position position="59"/>
    </location>
</feature>
<dbReference type="InterPro" id="IPR052155">
    <property type="entry name" value="Biofilm_reg_signaling"/>
</dbReference>
<feature type="domain" description="GGDEF" evidence="5">
    <location>
        <begin position="223"/>
        <end position="357"/>
    </location>
</feature>
<dbReference type="NCBIfam" id="TIGR00254">
    <property type="entry name" value="GGDEF"/>
    <property type="match status" value="1"/>
</dbReference>
<reference evidence="6 7" key="1">
    <citation type="submission" date="2023-12" db="EMBL/GenBank/DDBJ databases">
        <title>Baltic Sea Cyanobacteria.</title>
        <authorList>
            <person name="Delbaje E."/>
            <person name="Fewer D.P."/>
            <person name="Shishido T.K."/>
        </authorList>
    </citation>
    <scope>NUCLEOTIDE SEQUENCE [LARGE SCALE GENOMIC DNA]</scope>
    <source>
        <strain evidence="6 7">CCNP 1315</strain>
    </source>
</reference>
<evidence type="ECO:0000259" key="3">
    <source>
        <dbReference type="PROSITE" id="PS50110"/>
    </source>
</evidence>
<dbReference type="InterPro" id="IPR001789">
    <property type="entry name" value="Sig_transdc_resp-reg_receiver"/>
</dbReference>
<dbReference type="InterPro" id="IPR035919">
    <property type="entry name" value="EAL_sf"/>
</dbReference>
<evidence type="ECO:0000256" key="1">
    <source>
        <dbReference type="PROSITE-ProRule" id="PRU00169"/>
    </source>
</evidence>
<evidence type="ECO:0000313" key="6">
    <source>
        <dbReference type="EMBL" id="MEA5520385.1"/>
    </source>
</evidence>
<dbReference type="Gene3D" id="3.30.70.270">
    <property type="match status" value="1"/>
</dbReference>
<dbReference type="CDD" id="cd01949">
    <property type="entry name" value="GGDEF"/>
    <property type="match status" value="1"/>
</dbReference>
<dbReference type="PROSITE" id="PS50887">
    <property type="entry name" value="GGDEF"/>
    <property type="match status" value="1"/>
</dbReference>
<evidence type="ECO:0000259" key="4">
    <source>
        <dbReference type="PROSITE" id="PS50883"/>
    </source>
</evidence>
<dbReference type="Pfam" id="PF00990">
    <property type="entry name" value="GGDEF"/>
    <property type="match status" value="1"/>
</dbReference>
<name>A0ABU5TZQ4_9CYAN</name>
<dbReference type="InterPro" id="IPR000160">
    <property type="entry name" value="GGDEF_dom"/>
</dbReference>
<dbReference type="InterPro" id="IPR043128">
    <property type="entry name" value="Rev_trsase/Diguanyl_cyclase"/>
</dbReference>
<dbReference type="SUPFAM" id="SSF141868">
    <property type="entry name" value="EAL domain-like"/>
    <property type="match status" value="1"/>
</dbReference>
<comment type="caution">
    <text evidence="6">The sequence shown here is derived from an EMBL/GenBank/DDBJ whole genome shotgun (WGS) entry which is preliminary data.</text>
</comment>
<proteinExistence type="predicted"/>
<dbReference type="SMART" id="SM00267">
    <property type="entry name" value="GGDEF"/>
    <property type="match status" value="1"/>
</dbReference>
<dbReference type="PANTHER" id="PTHR44757">
    <property type="entry name" value="DIGUANYLATE CYCLASE DGCP"/>
    <property type="match status" value="1"/>
</dbReference>
<dbReference type="CDD" id="cd19920">
    <property type="entry name" value="REC_PA4781-like"/>
    <property type="match status" value="1"/>
</dbReference>
<dbReference type="Pfam" id="PF00563">
    <property type="entry name" value="EAL"/>
    <property type="match status" value="1"/>
</dbReference>
<dbReference type="Pfam" id="PF00072">
    <property type="entry name" value="Response_reg"/>
    <property type="match status" value="1"/>
</dbReference>
<dbReference type="SUPFAM" id="SSF55073">
    <property type="entry name" value="Nucleotide cyclase"/>
    <property type="match status" value="1"/>
</dbReference>
<feature type="coiled-coil region" evidence="2">
    <location>
        <begin position="135"/>
        <end position="191"/>
    </location>
</feature>
<dbReference type="PROSITE" id="PS50110">
    <property type="entry name" value="RESPONSE_REGULATORY"/>
    <property type="match status" value="1"/>
</dbReference>
<evidence type="ECO:0000256" key="2">
    <source>
        <dbReference type="SAM" id="Coils"/>
    </source>
</evidence>